<evidence type="ECO:0000259" key="7">
    <source>
        <dbReference type="PROSITE" id="PS51645"/>
    </source>
</evidence>
<dbReference type="PRINTS" id="PR00147">
    <property type="entry name" value="DNAPHOTLYASE"/>
</dbReference>
<name>A0A9X3ECB0_9GAMM</name>
<feature type="site" description="Electron transfer via tryptophanyl radical" evidence="5">
    <location>
        <position position="364"/>
    </location>
</feature>
<comment type="similarity">
    <text evidence="6">Belongs to the DNA photolyase family.</text>
</comment>
<comment type="caution">
    <text evidence="8">The sequence shown here is derived from an EMBL/GenBank/DDBJ whole genome shotgun (WGS) entry which is preliminary data.</text>
</comment>
<evidence type="ECO:0000256" key="4">
    <source>
        <dbReference type="PIRSR" id="PIRSR602081-1"/>
    </source>
</evidence>
<sequence length="484" mass="54959">MTEPVLMWFRTDLRIHDNPALHAAAQQGRPVVAIVFETHHQWARHGIGPRKINLMRAAMASLHDSLAARNIPLLIETVADFEASRQRIAHWLQALGARQLFFNNEYEVNERRRDIMVCRDAAAQGVDVQRFHDQCLLAPGSVNNKAGLPFRVYTPFRKAWMADAGPALTAPLPAPAVQAPFEWPDHLLMPVSSVAEPNVDPLWSASEDDAHQQLQEFIDERARQYHQERDFPGLDSTSRLSVPLSLGLLSPRQCLYAAVRFNDGRLDGGRSGFQTWINELVWREFYRHLLVAFPELCKHRAFKPETEVIRWRHAPDEFAAWCEGRTGYPIVDAAQQQLLQEGWMHNRLRMISAMFLTKHLLIDWRQGEAFFNQYLLDADLASNNGGWQWSASTGADGAPWFRIFNPLLQSRKFDATGEFIARFVPALASLPPDSRHEPDGLQRRRCGYPTAIVEHSFGRQRALDAFGVLGKPVTDPAAHPELPL</sequence>
<dbReference type="Pfam" id="PF03441">
    <property type="entry name" value="FAD_binding_7"/>
    <property type="match status" value="1"/>
</dbReference>
<evidence type="ECO:0000256" key="1">
    <source>
        <dbReference type="ARBA" id="ARBA00001932"/>
    </source>
</evidence>
<feature type="binding site" evidence="4">
    <location>
        <begin position="377"/>
        <end position="379"/>
    </location>
    <ligand>
        <name>FAD</name>
        <dbReference type="ChEBI" id="CHEBI:57692"/>
    </ligand>
</feature>
<dbReference type="Gene3D" id="1.10.579.10">
    <property type="entry name" value="DNA Cyclobutane Dipyrimidine Photolyase, subunit A, domain 3"/>
    <property type="match status" value="1"/>
</dbReference>
<keyword evidence="6" id="KW-0157">Chromophore</keyword>
<dbReference type="SUPFAM" id="SSF48173">
    <property type="entry name" value="Cryptochrome/photolyase FAD-binding domain"/>
    <property type="match status" value="1"/>
</dbReference>
<dbReference type="GO" id="GO:0003677">
    <property type="term" value="F:DNA binding"/>
    <property type="evidence" value="ECO:0007669"/>
    <property type="project" value="TreeGrafter"/>
</dbReference>
<comment type="cofactor">
    <cofactor evidence="4">
        <name>FAD</name>
        <dbReference type="ChEBI" id="CHEBI:57692"/>
    </cofactor>
    <text evidence="4">Binds 1 FAD per subunit.</text>
</comment>
<dbReference type="PANTHER" id="PTHR11455">
    <property type="entry name" value="CRYPTOCHROME"/>
    <property type="match status" value="1"/>
</dbReference>
<evidence type="ECO:0000256" key="6">
    <source>
        <dbReference type="RuleBase" id="RU004182"/>
    </source>
</evidence>
<evidence type="ECO:0000313" key="8">
    <source>
        <dbReference type="EMBL" id="MCY0964481.1"/>
    </source>
</evidence>
<keyword evidence="3 4" id="KW-0274">FAD</keyword>
<dbReference type="InterPro" id="IPR006050">
    <property type="entry name" value="DNA_photolyase_N"/>
</dbReference>
<keyword evidence="2 4" id="KW-0285">Flavoprotein</keyword>
<dbReference type="Gene3D" id="1.25.40.80">
    <property type="match status" value="1"/>
</dbReference>
<dbReference type="InterPro" id="IPR036155">
    <property type="entry name" value="Crypto/Photolyase_N_sf"/>
</dbReference>
<dbReference type="EMBL" id="JAPNOA010000016">
    <property type="protein sequence ID" value="MCY0964481.1"/>
    <property type="molecule type" value="Genomic_DNA"/>
</dbReference>
<protein>
    <submittedName>
        <fullName evidence="8">Deoxyribodipyrimidine photo-lyase</fullName>
        <ecNumber evidence="8">4.1.99.3</ecNumber>
    </submittedName>
</protein>
<dbReference type="GO" id="GO:0003904">
    <property type="term" value="F:deoxyribodipyrimidine photo-lyase activity"/>
    <property type="evidence" value="ECO:0007669"/>
    <property type="project" value="UniProtKB-EC"/>
</dbReference>
<keyword evidence="9" id="KW-1185">Reference proteome</keyword>
<dbReference type="EC" id="4.1.99.3" evidence="8"/>
<feature type="domain" description="Photolyase/cryptochrome alpha/beta" evidence="7">
    <location>
        <begin position="3"/>
        <end position="136"/>
    </location>
</feature>
<dbReference type="InterPro" id="IPR005101">
    <property type="entry name" value="Cryptochr/Photolyase_FAD-bd"/>
</dbReference>
<evidence type="ECO:0000313" key="9">
    <source>
        <dbReference type="Proteomes" id="UP001150830"/>
    </source>
</evidence>
<dbReference type="Proteomes" id="UP001150830">
    <property type="component" value="Unassembled WGS sequence"/>
</dbReference>
<organism evidence="8 9">
    <name type="scientific">Parathalassolituus penaei</name>
    <dbReference type="NCBI Taxonomy" id="2997323"/>
    <lineage>
        <taxon>Bacteria</taxon>
        <taxon>Pseudomonadati</taxon>
        <taxon>Pseudomonadota</taxon>
        <taxon>Gammaproteobacteria</taxon>
        <taxon>Oceanospirillales</taxon>
        <taxon>Oceanospirillaceae</taxon>
        <taxon>Parathalassolituus</taxon>
    </lineage>
</organism>
<dbReference type="RefSeq" id="WP_283172697.1">
    <property type="nucleotide sequence ID" value="NZ_JAPNOA010000016.1"/>
</dbReference>
<reference evidence="8" key="1">
    <citation type="submission" date="2022-11" db="EMBL/GenBank/DDBJ databases">
        <title>Parathalassolutuus dongxingensis gen. nov., sp. nov., a novel member of family Oceanospirillaceae isolated from a coastal shrimp pond in Guangxi, China.</title>
        <authorList>
            <person name="Chen H."/>
        </authorList>
    </citation>
    <scope>NUCLEOTIDE SEQUENCE</scope>
    <source>
        <strain evidence="8">G-43</strain>
    </source>
</reference>
<dbReference type="GO" id="GO:0009416">
    <property type="term" value="P:response to light stimulus"/>
    <property type="evidence" value="ECO:0007669"/>
    <property type="project" value="TreeGrafter"/>
</dbReference>
<dbReference type="GO" id="GO:0071949">
    <property type="term" value="F:FAD binding"/>
    <property type="evidence" value="ECO:0007669"/>
    <property type="project" value="TreeGrafter"/>
</dbReference>
<feature type="binding site" evidence="4">
    <location>
        <begin position="279"/>
        <end position="286"/>
    </location>
    <ligand>
        <name>FAD</name>
        <dbReference type="ChEBI" id="CHEBI:57692"/>
    </ligand>
</feature>
<dbReference type="SUPFAM" id="SSF52425">
    <property type="entry name" value="Cryptochrome/photolyase, N-terminal domain"/>
    <property type="match status" value="1"/>
</dbReference>
<dbReference type="PROSITE" id="PS51645">
    <property type="entry name" value="PHR_CRY_ALPHA_BETA"/>
    <property type="match status" value="1"/>
</dbReference>
<evidence type="ECO:0000256" key="2">
    <source>
        <dbReference type="ARBA" id="ARBA00022630"/>
    </source>
</evidence>
<gene>
    <name evidence="8" type="primary">phrB</name>
    <name evidence="8" type="ORF">OUO13_04725</name>
</gene>
<keyword evidence="8" id="KW-0456">Lyase</keyword>
<evidence type="ECO:0000256" key="5">
    <source>
        <dbReference type="PIRSR" id="PIRSR602081-2"/>
    </source>
</evidence>
<evidence type="ECO:0000256" key="3">
    <source>
        <dbReference type="ARBA" id="ARBA00022827"/>
    </source>
</evidence>
<dbReference type="InterPro" id="IPR014729">
    <property type="entry name" value="Rossmann-like_a/b/a_fold"/>
</dbReference>
<dbReference type="InterPro" id="IPR002081">
    <property type="entry name" value="Cryptochrome/DNA_photolyase_1"/>
</dbReference>
<feature type="site" description="Electron transfer via tryptophanyl radical" evidence="5">
    <location>
        <position position="311"/>
    </location>
</feature>
<dbReference type="InterPro" id="IPR036134">
    <property type="entry name" value="Crypto/Photolyase_FAD-like_sf"/>
</dbReference>
<feature type="binding site" evidence="4">
    <location>
        <begin position="237"/>
        <end position="241"/>
    </location>
    <ligand>
        <name>FAD</name>
        <dbReference type="ChEBI" id="CHEBI:57692"/>
    </ligand>
</feature>
<dbReference type="AlphaFoldDB" id="A0A9X3ECB0"/>
<proteinExistence type="inferred from homology"/>
<dbReference type="NCBIfam" id="NF007955">
    <property type="entry name" value="PRK10674.1"/>
    <property type="match status" value="1"/>
</dbReference>
<dbReference type="PANTHER" id="PTHR11455:SF9">
    <property type="entry name" value="CRYPTOCHROME CIRCADIAN CLOCK 5 ISOFORM X1"/>
    <property type="match status" value="1"/>
</dbReference>
<accession>A0A9X3ECB0</accession>
<dbReference type="Pfam" id="PF00875">
    <property type="entry name" value="DNA_photolyase"/>
    <property type="match status" value="1"/>
</dbReference>
<comment type="cofactor">
    <cofactor evidence="1">
        <name>(6R)-5,10-methylene-5,6,7,8-tetrahydrofolate</name>
        <dbReference type="ChEBI" id="CHEBI:15636"/>
    </cofactor>
</comment>
<feature type="site" description="Electron transfer via tryptophanyl radical" evidence="5">
    <location>
        <position position="387"/>
    </location>
</feature>
<feature type="binding site" evidence="4">
    <location>
        <position position="225"/>
    </location>
    <ligand>
        <name>FAD</name>
        <dbReference type="ChEBI" id="CHEBI:57692"/>
    </ligand>
</feature>
<dbReference type="Gene3D" id="3.40.50.620">
    <property type="entry name" value="HUPs"/>
    <property type="match status" value="1"/>
</dbReference>
<feature type="binding site" evidence="4">
    <location>
        <position position="276"/>
    </location>
    <ligand>
        <name>FAD</name>
        <dbReference type="ChEBI" id="CHEBI:57692"/>
    </ligand>
</feature>